<gene>
    <name evidence="12 14 15" type="ORF">SRAE_1000243300</name>
</gene>
<name>A0A090L7T7_STRRB</name>
<evidence type="ECO:0000256" key="3">
    <source>
        <dbReference type="ARBA" id="ARBA00022516"/>
    </source>
</evidence>
<dbReference type="EMBL" id="LN609528">
    <property type="protein sequence ID" value="CEF64178.1"/>
    <property type="molecule type" value="Genomic_DNA"/>
</dbReference>
<evidence type="ECO:0000256" key="2">
    <source>
        <dbReference type="ARBA" id="ARBA00005194"/>
    </source>
</evidence>
<comment type="pathway">
    <text evidence="2">Lipid metabolism; fatty acid biosynthesis.</text>
</comment>
<keyword evidence="10 11" id="KW-0275">Fatty acid biosynthesis</keyword>
<dbReference type="Proteomes" id="UP000035682">
    <property type="component" value="Unplaced"/>
</dbReference>
<keyword evidence="7 11" id="KW-1133">Transmembrane helix</keyword>
<dbReference type="WBParaSite" id="SRAE_1000243300.1">
    <property type="protein sequence ID" value="SRAE_1000243300.1"/>
    <property type="gene ID" value="WBGene00259048"/>
</dbReference>
<evidence type="ECO:0000256" key="7">
    <source>
        <dbReference type="ARBA" id="ARBA00022989"/>
    </source>
</evidence>
<keyword evidence="13" id="KW-1185">Reference proteome</keyword>
<keyword evidence="3 11" id="KW-0444">Lipid biosynthesis</keyword>
<keyword evidence="9 11" id="KW-0472">Membrane</keyword>
<dbReference type="EC" id="2.3.1.199" evidence="11"/>
<dbReference type="CTD" id="36376543"/>
<proteinExistence type="inferred from homology"/>
<evidence type="ECO:0000256" key="8">
    <source>
        <dbReference type="ARBA" id="ARBA00023098"/>
    </source>
</evidence>
<dbReference type="AlphaFoldDB" id="A0A090L7T7"/>
<dbReference type="GO" id="GO:0034626">
    <property type="term" value="P:fatty acid elongation, polyunsaturated fatty acid"/>
    <property type="evidence" value="ECO:0007669"/>
    <property type="project" value="TreeGrafter"/>
</dbReference>
<comment type="subcellular location">
    <subcellularLocation>
        <location evidence="1">Membrane</location>
        <topology evidence="1">Multi-pass membrane protein</topology>
    </subcellularLocation>
</comment>
<evidence type="ECO:0000256" key="10">
    <source>
        <dbReference type="ARBA" id="ARBA00023160"/>
    </source>
</evidence>
<dbReference type="STRING" id="34506.A0A090L7T7"/>
<organism evidence="12">
    <name type="scientific">Strongyloides ratti</name>
    <name type="common">Parasitic roundworm</name>
    <dbReference type="NCBI Taxonomy" id="34506"/>
    <lineage>
        <taxon>Eukaryota</taxon>
        <taxon>Metazoa</taxon>
        <taxon>Ecdysozoa</taxon>
        <taxon>Nematoda</taxon>
        <taxon>Chromadorea</taxon>
        <taxon>Rhabditida</taxon>
        <taxon>Tylenchina</taxon>
        <taxon>Panagrolaimomorpha</taxon>
        <taxon>Strongyloidoidea</taxon>
        <taxon>Strongyloididae</taxon>
        <taxon>Strongyloides</taxon>
    </lineage>
</organism>
<comment type="similarity">
    <text evidence="11">Belongs to the ELO family.</text>
</comment>
<dbReference type="GO" id="GO:0005789">
    <property type="term" value="C:endoplasmic reticulum membrane"/>
    <property type="evidence" value="ECO:0007669"/>
    <property type="project" value="TreeGrafter"/>
</dbReference>
<dbReference type="PANTHER" id="PTHR11157">
    <property type="entry name" value="FATTY ACID ACYL TRANSFERASE-RELATED"/>
    <property type="match status" value="1"/>
</dbReference>
<dbReference type="UniPathway" id="UPA00094"/>
<keyword evidence="4 11" id="KW-0808">Transferase</keyword>
<dbReference type="GO" id="GO:0034625">
    <property type="term" value="P:fatty acid elongation, monounsaturated fatty acid"/>
    <property type="evidence" value="ECO:0007669"/>
    <property type="project" value="TreeGrafter"/>
</dbReference>
<feature type="transmembrane region" description="Helical" evidence="11">
    <location>
        <begin position="195"/>
        <end position="219"/>
    </location>
</feature>
<sequence>MNYINKIINLESYENDKIPNSKFIHSYRMPFEDFLDEKYISELVSKYWILTIPLAILYLFGIFILKSFMKDRKPYKLTWIQPFWNGILAIFSFIGLIRISEEMFFVIKDEAYWYFFFAFSKFIELGDTIILVLKKKKLTLLHCYHHAIVLIYTWQSGAEQIGAGRWFIWMNFLAHSLMYTYFTTMSFNIKLLKKYACYITSIQILQMFVGMIISLNAFYAW</sequence>
<evidence type="ECO:0000256" key="11">
    <source>
        <dbReference type="RuleBase" id="RU361115"/>
    </source>
</evidence>
<evidence type="ECO:0000256" key="6">
    <source>
        <dbReference type="ARBA" id="ARBA00022832"/>
    </source>
</evidence>
<reference evidence="12 13" key="1">
    <citation type="submission" date="2014-09" db="EMBL/GenBank/DDBJ databases">
        <authorList>
            <person name="Martin A.A."/>
        </authorList>
    </citation>
    <scope>NUCLEOTIDE SEQUENCE</scope>
    <source>
        <strain evidence="13">ED321</strain>
        <strain evidence="12">ED321 Heterogonic</strain>
    </source>
</reference>
<feature type="transmembrane region" description="Helical" evidence="11">
    <location>
        <begin position="111"/>
        <end position="133"/>
    </location>
</feature>
<reference evidence="14" key="2">
    <citation type="submission" date="2020-12" db="UniProtKB">
        <authorList>
            <consortium name="WormBaseParasite"/>
        </authorList>
    </citation>
    <scope>IDENTIFICATION</scope>
</reference>
<dbReference type="WormBase" id="SRAE_1000243300">
    <property type="protein sequence ID" value="SRP10551"/>
    <property type="gene ID" value="WBGene00259048"/>
</dbReference>
<dbReference type="GO" id="GO:0019367">
    <property type="term" value="P:fatty acid elongation, saturated fatty acid"/>
    <property type="evidence" value="ECO:0007669"/>
    <property type="project" value="TreeGrafter"/>
</dbReference>
<dbReference type="GO" id="GO:0030148">
    <property type="term" value="P:sphingolipid biosynthetic process"/>
    <property type="evidence" value="ECO:0007669"/>
    <property type="project" value="TreeGrafter"/>
</dbReference>
<feature type="transmembrane region" description="Helical" evidence="11">
    <location>
        <begin position="77"/>
        <end position="99"/>
    </location>
</feature>
<keyword evidence="8 11" id="KW-0443">Lipid metabolism</keyword>
<evidence type="ECO:0000256" key="9">
    <source>
        <dbReference type="ARBA" id="ARBA00023136"/>
    </source>
</evidence>
<comment type="catalytic activity">
    <reaction evidence="11">
        <text>a very-long-chain acyl-CoA + malonyl-CoA + H(+) = a very-long-chain 3-oxoacyl-CoA + CO2 + CoA</text>
        <dbReference type="Rhea" id="RHEA:32727"/>
        <dbReference type="ChEBI" id="CHEBI:15378"/>
        <dbReference type="ChEBI" id="CHEBI:16526"/>
        <dbReference type="ChEBI" id="CHEBI:57287"/>
        <dbReference type="ChEBI" id="CHEBI:57384"/>
        <dbReference type="ChEBI" id="CHEBI:90725"/>
        <dbReference type="ChEBI" id="CHEBI:90736"/>
        <dbReference type="EC" id="2.3.1.199"/>
    </reaction>
</comment>
<evidence type="ECO:0000256" key="4">
    <source>
        <dbReference type="ARBA" id="ARBA00022679"/>
    </source>
</evidence>
<accession>A0A090L7T7</accession>
<dbReference type="InterPro" id="IPR002076">
    <property type="entry name" value="ELO_fam"/>
</dbReference>
<dbReference type="GO" id="GO:0009922">
    <property type="term" value="F:fatty acid elongase activity"/>
    <property type="evidence" value="ECO:0007669"/>
    <property type="project" value="UniProtKB-EC"/>
</dbReference>
<evidence type="ECO:0000313" key="15">
    <source>
        <dbReference type="WormBase" id="SRAE_1000243300"/>
    </source>
</evidence>
<dbReference type="RefSeq" id="XP_024503379.1">
    <property type="nucleotide sequence ID" value="XM_024649509.1"/>
</dbReference>
<protein>
    <recommendedName>
        <fullName evidence="11">Elongation of very long chain fatty acids protein</fullName>
        <ecNumber evidence="11">2.3.1.199</ecNumber>
    </recommendedName>
    <alternativeName>
        <fullName evidence="11">Very-long-chain 3-oxoacyl-CoA synthase</fullName>
    </alternativeName>
</protein>
<dbReference type="Pfam" id="PF01151">
    <property type="entry name" value="ELO"/>
    <property type="match status" value="1"/>
</dbReference>
<dbReference type="GeneID" id="36376543"/>
<evidence type="ECO:0000313" key="13">
    <source>
        <dbReference type="Proteomes" id="UP000035682"/>
    </source>
</evidence>
<dbReference type="GO" id="GO:0042761">
    <property type="term" value="P:very long-chain fatty acid biosynthetic process"/>
    <property type="evidence" value="ECO:0007669"/>
    <property type="project" value="TreeGrafter"/>
</dbReference>
<keyword evidence="5 11" id="KW-0812">Transmembrane</keyword>
<feature type="transmembrane region" description="Helical" evidence="11">
    <location>
        <begin position="47"/>
        <end position="65"/>
    </location>
</feature>
<evidence type="ECO:0000313" key="12">
    <source>
        <dbReference type="EMBL" id="CEF64178.1"/>
    </source>
</evidence>
<evidence type="ECO:0000313" key="14">
    <source>
        <dbReference type="WBParaSite" id="SRAE_1000243300.1"/>
    </source>
</evidence>
<feature type="transmembrane region" description="Helical" evidence="11">
    <location>
        <begin position="166"/>
        <end position="183"/>
    </location>
</feature>
<dbReference type="OrthoDB" id="10259681at2759"/>
<dbReference type="OMA" id="NVATHYI"/>
<evidence type="ECO:0000256" key="5">
    <source>
        <dbReference type="ARBA" id="ARBA00022692"/>
    </source>
</evidence>
<dbReference type="PANTHER" id="PTHR11157:SF17">
    <property type="entry name" value="ELONGATION OF VERY LONG CHAIN FATTY ACIDS PROTEIN 6"/>
    <property type="match status" value="1"/>
</dbReference>
<evidence type="ECO:0000256" key="1">
    <source>
        <dbReference type="ARBA" id="ARBA00004141"/>
    </source>
</evidence>
<keyword evidence="6 11" id="KW-0276">Fatty acid metabolism</keyword>